<gene>
    <name evidence="3" type="ORF">HEQ75_12420</name>
</gene>
<dbReference type="RefSeq" id="WP_168030907.1">
    <property type="nucleotide sequence ID" value="NZ_JAAVNE010000017.1"/>
</dbReference>
<feature type="signal peptide" evidence="1">
    <location>
        <begin position="1"/>
        <end position="23"/>
    </location>
</feature>
<dbReference type="InterPro" id="IPR032711">
    <property type="entry name" value="SoxY"/>
</dbReference>
<dbReference type="Pfam" id="PF13501">
    <property type="entry name" value="SoxY"/>
    <property type="match status" value="1"/>
</dbReference>
<evidence type="ECO:0000313" key="4">
    <source>
        <dbReference type="Proteomes" id="UP000787635"/>
    </source>
</evidence>
<comment type="caution">
    <text evidence="3">The sequence shown here is derived from an EMBL/GenBank/DDBJ whole genome shotgun (WGS) entry which is preliminary data.</text>
</comment>
<dbReference type="InterPro" id="IPR006311">
    <property type="entry name" value="TAT_signal"/>
</dbReference>
<feature type="chain" id="PRO_5046443032" evidence="1">
    <location>
        <begin position="24"/>
        <end position="149"/>
    </location>
</feature>
<keyword evidence="1" id="KW-0732">Signal</keyword>
<protein>
    <submittedName>
        <fullName evidence="3">Thiosulfate oxidation carrier protein SoxY</fullName>
    </submittedName>
</protein>
<evidence type="ECO:0000256" key="1">
    <source>
        <dbReference type="SAM" id="SignalP"/>
    </source>
</evidence>
<proteinExistence type="predicted"/>
<dbReference type="InterPro" id="IPR038162">
    <property type="entry name" value="SoxY_sf"/>
</dbReference>
<dbReference type="PROSITE" id="PS51318">
    <property type="entry name" value="TAT"/>
    <property type="match status" value="1"/>
</dbReference>
<feature type="domain" description="Ig-like SoxY" evidence="2">
    <location>
        <begin position="37"/>
        <end position="145"/>
    </location>
</feature>
<keyword evidence="4" id="KW-1185">Reference proteome</keyword>
<accession>A0ABX1E4F5</accession>
<dbReference type="Gene3D" id="2.60.40.2470">
    <property type="entry name" value="SoxY domain"/>
    <property type="match status" value="1"/>
</dbReference>
<dbReference type="Proteomes" id="UP000787635">
    <property type="component" value="Unassembled WGS sequence"/>
</dbReference>
<evidence type="ECO:0000259" key="2">
    <source>
        <dbReference type="Pfam" id="PF13501"/>
    </source>
</evidence>
<reference evidence="3 4" key="1">
    <citation type="submission" date="2020-03" db="EMBL/GenBank/DDBJ databases">
        <title>Roseomonas selenitidurans sp. nov. isolated from urban soil.</title>
        <authorList>
            <person name="Liu H."/>
        </authorList>
    </citation>
    <scope>NUCLEOTIDE SEQUENCE [LARGE SCALE GENOMIC DNA]</scope>
    <source>
        <strain evidence="3 4">BU-1</strain>
    </source>
</reference>
<name>A0ABX1E4F5_9PROT</name>
<dbReference type="InterPro" id="IPR016568">
    <property type="entry name" value="Sulphur_oxidation_SoxY"/>
</dbReference>
<evidence type="ECO:0000313" key="3">
    <source>
        <dbReference type="EMBL" id="NKC31663.1"/>
    </source>
</evidence>
<dbReference type="PIRSF" id="PIRSF010312">
    <property type="entry name" value="Sulphur_oxidation_SoxY"/>
    <property type="match status" value="1"/>
</dbReference>
<sequence length="149" mass="15372">MSLHRRTLLALPLAAATAGGAAAQSITGESFAAAERAILAGRTPVAAGVTIAMPPLSENGNAVDLSVKVESPMTAEDHVSAIHILSELNPFPRVARFTLSPRAGRAEVTTRIRLATTQSIVVLAETSTGRVHRGTREVIVILGACVDGG</sequence>
<dbReference type="EMBL" id="JAAVNE010000017">
    <property type="protein sequence ID" value="NKC31663.1"/>
    <property type="molecule type" value="Genomic_DNA"/>
</dbReference>
<organism evidence="3 4">
    <name type="scientific">Falsiroseomonas selenitidurans</name>
    <dbReference type="NCBI Taxonomy" id="2716335"/>
    <lineage>
        <taxon>Bacteria</taxon>
        <taxon>Pseudomonadati</taxon>
        <taxon>Pseudomonadota</taxon>
        <taxon>Alphaproteobacteria</taxon>
        <taxon>Acetobacterales</taxon>
        <taxon>Roseomonadaceae</taxon>
        <taxon>Falsiroseomonas</taxon>
    </lineage>
</organism>